<name>A0A089YIG4_9PSED</name>
<accession>A0A089YIG4</accession>
<organism evidence="2 3">
    <name type="scientific">Pseudomonas rhizosphaerae</name>
    <dbReference type="NCBI Taxonomy" id="216142"/>
    <lineage>
        <taxon>Bacteria</taxon>
        <taxon>Pseudomonadati</taxon>
        <taxon>Pseudomonadota</taxon>
        <taxon>Gammaproteobacteria</taxon>
        <taxon>Pseudomonadales</taxon>
        <taxon>Pseudomonadaceae</taxon>
        <taxon>Pseudomonas</taxon>
    </lineage>
</organism>
<dbReference type="Pfam" id="PF18629">
    <property type="entry name" value="DUF5629"/>
    <property type="match status" value="1"/>
</dbReference>
<dbReference type="Proteomes" id="UP000029499">
    <property type="component" value="Chromosome"/>
</dbReference>
<dbReference type="OrthoDB" id="7013999at2"/>
<keyword evidence="3" id="KW-1185">Reference proteome</keyword>
<dbReference type="HOGENOM" id="CLU_150034_0_0_6"/>
<dbReference type="Gene3D" id="2.30.29.190">
    <property type="match status" value="1"/>
</dbReference>
<evidence type="ECO:0000313" key="2">
    <source>
        <dbReference type="EMBL" id="AIS16188.1"/>
    </source>
</evidence>
<gene>
    <name evidence="2" type="ORF">LT40_01750</name>
</gene>
<evidence type="ECO:0000313" key="3">
    <source>
        <dbReference type="Proteomes" id="UP000029499"/>
    </source>
</evidence>
<dbReference type="STRING" id="216142.LT40_01750"/>
<protein>
    <recommendedName>
        <fullName evidence="1">DUF5629 domain-containing protein</fullName>
    </recommendedName>
</protein>
<dbReference type="InterPro" id="IPR041081">
    <property type="entry name" value="DUF5629"/>
</dbReference>
<dbReference type="EMBL" id="CP009533">
    <property type="protein sequence ID" value="AIS16188.1"/>
    <property type="molecule type" value="Genomic_DNA"/>
</dbReference>
<feature type="domain" description="DUF5629" evidence="1">
    <location>
        <begin position="37"/>
        <end position="90"/>
    </location>
</feature>
<sequence length="101" mass="11353">MVRHHPGGPTMTLPSALETCDMLLIDTLHAFDFSIDEQQTLHVQCMDGRELKRWQFTLQEQQAAQPGAEPNSFVVDHAGTSHQLICLSAFSAREEEDETQT</sequence>
<proteinExistence type="predicted"/>
<dbReference type="KEGG" id="prh:LT40_01750"/>
<evidence type="ECO:0000259" key="1">
    <source>
        <dbReference type="Pfam" id="PF18629"/>
    </source>
</evidence>
<dbReference type="AlphaFoldDB" id="A0A089YIG4"/>
<reference evidence="2 3" key="1">
    <citation type="journal article" date="2015" name="J. Biotechnol.">
        <title>Complete genome sequence of Pseudomonas rhizosphaerae IH5T (=DSM 16299T), a phosphate-solubilizing rhizobacterium for bacterial biofertilizer.</title>
        <authorList>
            <person name="Kwak Y."/>
            <person name="Jung B.K."/>
            <person name="Shin J.H."/>
        </authorList>
    </citation>
    <scope>NUCLEOTIDE SEQUENCE [LARGE SCALE GENOMIC DNA]</scope>
    <source>
        <strain evidence="2">DSM 16299</strain>
    </source>
</reference>